<comment type="caution">
    <text evidence="2">The sequence shown here is derived from an EMBL/GenBank/DDBJ whole genome shotgun (WGS) entry which is preliminary data.</text>
</comment>
<evidence type="ECO:0008006" key="4">
    <source>
        <dbReference type="Google" id="ProtNLM"/>
    </source>
</evidence>
<accession>A0A0G0WP29</accession>
<dbReference type="InterPro" id="IPR012902">
    <property type="entry name" value="N_methyl_site"/>
</dbReference>
<sequence length="149" mass="15763">MKKLNNKGFTLIELIIVIGILAILLAIVLIAINPARQFKQANDTKRRSDVVALLDAIHQYAADNKGAIPGGITGIATNIATAGADICDDITTEYISALPKDPSLTGGDVIDCTIAYDTHYQVMVDTDGRVTVSAPDTSDLLPADIAVTR</sequence>
<dbReference type="AlphaFoldDB" id="A0A0G0WP29"/>
<evidence type="ECO:0000313" key="2">
    <source>
        <dbReference type="EMBL" id="KKS14530.1"/>
    </source>
</evidence>
<keyword evidence="1" id="KW-1133">Transmembrane helix</keyword>
<evidence type="ECO:0000313" key="3">
    <source>
        <dbReference type="Proteomes" id="UP000034163"/>
    </source>
</evidence>
<dbReference type="Pfam" id="PF07963">
    <property type="entry name" value="N_methyl"/>
    <property type="match status" value="1"/>
</dbReference>
<dbReference type="Proteomes" id="UP000034163">
    <property type="component" value="Unassembled WGS sequence"/>
</dbReference>
<dbReference type="PANTHER" id="PTHR30093">
    <property type="entry name" value="GENERAL SECRETION PATHWAY PROTEIN G"/>
    <property type="match status" value="1"/>
</dbReference>
<gene>
    <name evidence="2" type="ORF">UU72_C0043G0009</name>
</gene>
<proteinExistence type="predicted"/>
<dbReference type="SUPFAM" id="SSF54523">
    <property type="entry name" value="Pili subunits"/>
    <property type="match status" value="1"/>
</dbReference>
<name>A0A0G0WP29_UNCKA</name>
<organism evidence="2 3">
    <name type="scientific">candidate division WWE3 bacterium GW2011_GWB1_41_6</name>
    <dbReference type="NCBI Taxonomy" id="1619112"/>
    <lineage>
        <taxon>Bacteria</taxon>
        <taxon>Katanobacteria</taxon>
    </lineage>
</organism>
<dbReference type="PROSITE" id="PS00409">
    <property type="entry name" value="PROKAR_NTER_METHYL"/>
    <property type="match status" value="1"/>
</dbReference>
<dbReference type="NCBIfam" id="TIGR02532">
    <property type="entry name" value="IV_pilin_GFxxxE"/>
    <property type="match status" value="1"/>
</dbReference>
<dbReference type="InterPro" id="IPR045584">
    <property type="entry name" value="Pilin-like"/>
</dbReference>
<dbReference type="Gene3D" id="3.30.700.10">
    <property type="entry name" value="Glycoprotein, Type 4 Pilin"/>
    <property type="match status" value="1"/>
</dbReference>
<keyword evidence="1" id="KW-0472">Membrane</keyword>
<evidence type="ECO:0000256" key="1">
    <source>
        <dbReference type="SAM" id="Phobius"/>
    </source>
</evidence>
<feature type="transmembrane region" description="Helical" evidence="1">
    <location>
        <begin position="12"/>
        <end position="32"/>
    </location>
</feature>
<reference evidence="2 3" key="1">
    <citation type="journal article" date="2015" name="Nature">
        <title>rRNA introns, odd ribosomes, and small enigmatic genomes across a large radiation of phyla.</title>
        <authorList>
            <person name="Brown C.T."/>
            <person name="Hug L.A."/>
            <person name="Thomas B.C."/>
            <person name="Sharon I."/>
            <person name="Castelle C.J."/>
            <person name="Singh A."/>
            <person name="Wilkins M.J."/>
            <person name="Williams K.H."/>
            <person name="Banfield J.F."/>
        </authorList>
    </citation>
    <scope>NUCLEOTIDE SEQUENCE [LARGE SCALE GENOMIC DNA]</scope>
</reference>
<dbReference type="EMBL" id="LCBS01000043">
    <property type="protein sequence ID" value="KKS14530.1"/>
    <property type="molecule type" value="Genomic_DNA"/>
</dbReference>
<keyword evidence="1" id="KW-0812">Transmembrane</keyword>
<protein>
    <recommendedName>
        <fullName evidence="4">Pilin</fullName>
    </recommendedName>
</protein>